<proteinExistence type="predicted"/>
<reference evidence="4" key="1">
    <citation type="submission" date="2017-03" db="EMBL/GenBank/DDBJ databases">
        <title>Genomes of endolithic fungi from Antarctica.</title>
        <authorList>
            <person name="Coleine C."/>
            <person name="Masonjones S."/>
            <person name="Stajich J.E."/>
        </authorList>
    </citation>
    <scope>NUCLEOTIDE SEQUENCE [LARGE SCALE GENOMIC DNA]</scope>
    <source>
        <strain evidence="4">CCFEE 5527</strain>
    </source>
</reference>
<dbReference type="EMBL" id="NAJO01000007">
    <property type="protein sequence ID" value="OQO11249.1"/>
    <property type="molecule type" value="Genomic_DNA"/>
</dbReference>
<feature type="region of interest" description="Disordered" evidence="2">
    <location>
        <begin position="473"/>
        <end position="504"/>
    </location>
</feature>
<protein>
    <submittedName>
        <fullName evidence="3">Uncharacterized protein</fullName>
    </submittedName>
</protein>
<accession>A0A1V8TIP3</accession>
<feature type="region of interest" description="Disordered" evidence="2">
    <location>
        <begin position="103"/>
        <end position="123"/>
    </location>
</feature>
<dbReference type="OrthoDB" id="5343576at2759"/>
<evidence type="ECO:0000256" key="2">
    <source>
        <dbReference type="SAM" id="MobiDB-lite"/>
    </source>
</evidence>
<name>A0A1V8TIP3_9PEZI</name>
<dbReference type="Proteomes" id="UP000192596">
    <property type="component" value="Unassembled WGS sequence"/>
</dbReference>
<dbReference type="InParanoid" id="A0A1V8TIP3"/>
<feature type="coiled-coil region" evidence="1">
    <location>
        <begin position="17"/>
        <end position="51"/>
    </location>
</feature>
<feature type="region of interest" description="Disordered" evidence="2">
    <location>
        <begin position="326"/>
        <end position="394"/>
    </location>
</feature>
<gene>
    <name evidence="3" type="ORF">B0A48_05505</name>
</gene>
<comment type="caution">
    <text evidence="3">The sequence shown here is derived from an EMBL/GenBank/DDBJ whole genome shotgun (WGS) entry which is preliminary data.</text>
</comment>
<evidence type="ECO:0000313" key="4">
    <source>
        <dbReference type="Proteomes" id="UP000192596"/>
    </source>
</evidence>
<keyword evidence="1" id="KW-0175">Coiled coil</keyword>
<keyword evidence="4" id="KW-1185">Reference proteome</keyword>
<dbReference type="STRING" id="1507870.A0A1V8TIP3"/>
<sequence length="557" mass="59334">MEYTEAQDLIGQLTTGFDTLQEEYQKLAGRHQALERQLETARTQYNELAKLCGSASLATPPLSLTSASNLHTTDAGDPSAGDLIALQSDSTAKQAARRVRDANVASQRLRSNSSNSRAPNVQIWGGSPGEATNLGMCMMPSITESPLEQDFTVEGTPSRLGCPFASMSGRPLSSHAASVLSRYKSGGSAVSLADSIGPGPVNRIDGRVSFSSRRGSRRGSIADPIKAEICGLSDHRGSGDPTVDVEEPNVNVETATGEAEAGVCPIRFLDQHSPEEVATYFEKHKHQLPRSHEMCVKRYQTNEAQIRELDSKYGNLVSMIQGLGAKHQPMLPPEPDEAVDVDAGPALDDDEADKVRRWASHVSSAPMEAMEHDDDGTDEPLPAEPGGEERQSHFERPLRDIRVGESPSRPWGLTVPARFLEKDDHANQPVVDRGLSASKLDNATAAPVDHKAVQTGPNTKSTGAAKCPFDFSKMPSGPLPGPDLSPASPAVKTAPSGEPQSRTAPAFIAPGIGLEREGQSPTVQSRAVFTGPVFVGYSADDAIRILRESGLAGSSHS</sequence>
<evidence type="ECO:0000256" key="1">
    <source>
        <dbReference type="SAM" id="Coils"/>
    </source>
</evidence>
<dbReference type="AlphaFoldDB" id="A0A1V8TIP3"/>
<evidence type="ECO:0000313" key="3">
    <source>
        <dbReference type="EMBL" id="OQO11249.1"/>
    </source>
</evidence>
<organism evidence="3 4">
    <name type="scientific">Cryoendolithus antarcticus</name>
    <dbReference type="NCBI Taxonomy" id="1507870"/>
    <lineage>
        <taxon>Eukaryota</taxon>
        <taxon>Fungi</taxon>
        <taxon>Dikarya</taxon>
        <taxon>Ascomycota</taxon>
        <taxon>Pezizomycotina</taxon>
        <taxon>Dothideomycetes</taxon>
        <taxon>Dothideomycetidae</taxon>
        <taxon>Cladosporiales</taxon>
        <taxon>Cladosporiaceae</taxon>
        <taxon>Cryoendolithus</taxon>
    </lineage>
</organism>